<dbReference type="EMBL" id="CP165735">
    <property type="protein sequence ID" value="XDV70668.1"/>
    <property type="molecule type" value="Genomic_DNA"/>
</dbReference>
<evidence type="ECO:0008006" key="2">
    <source>
        <dbReference type="Google" id="ProtNLM"/>
    </source>
</evidence>
<accession>A0AB39YL40</accession>
<organism evidence="1">
    <name type="scientific">Paenarthrobacter sp. AMU7</name>
    <dbReference type="NCBI Taxonomy" id="3162492"/>
    <lineage>
        <taxon>Bacteria</taxon>
        <taxon>Bacillati</taxon>
        <taxon>Actinomycetota</taxon>
        <taxon>Actinomycetes</taxon>
        <taxon>Micrococcales</taxon>
        <taxon>Micrococcaceae</taxon>
        <taxon>Paenarthrobacter</taxon>
    </lineage>
</organism>
<evidence type="ECO:0000313" key="1">
    <source>
        <dbReference type="EMBL" id="XDV70668.1"/>
    </source>
</evidence>
<proteinExistence type="predicted"/>
<dbReference type="Gene3D" id="3.80.10.10">
    <property type="entry name" value="Ribonuclease Inhibitor"/>
    <property type="match status" value="1"/>
</dbReference>
<dbReference type="AlphaFoldDB" id="A0AB39YL40"/>
<dbReference type="InterPro" id="IPR032675">
    <property type="entry name" value="LRR_dom_sf"/>
</dbReference>
<reference evidence="1" key="1">
    <citation type="submission" date="2024-07" db="EMBL/GenBank/DDBJ databases">
        <authorList>
            <person name="Li J."/>
            <person name="Wei H."/>
            <person name="Ma J."/>
        </authorList>
    </citation>
    <scope>NUCLEOTIDE SEQUENCE</scope>
    <source>
        <strain evidence="1">AMU7</strain>
    </source>
</reference>
<gene>
    <name evidence="1" type="ORF">ABQM86_17135</name>
</gene>
<name>A0AB39YL40_9MICC</name>
<dbReference type="SUPFAM" id="SSF52058">
    <property type="entry name" value="L domain-like"/>
    <property type="match status" value="1"/>
</dbReference>
<protein>
    <recommendedName>
        <fullName evidence="2">Leucine-rich repeat domain-containing protein</fullName>
    </recommendedName>
</protein>
<sequence>MIADFLRDEARSMPAHPTPAEVTALRVWHCKYKSLESLATFTNLKTLVVATYPDTDLTPLNSLSQLEYLSVMHMPKVSDLDPLGQLHKLKTIRLSTLPSWDSSGKKTIVHSLVPLTALPDLAHLELFGVLPEDGKLNVLENCQSLESIRVSKYKKSEIERFYRSTDLPNSFAPLPGVDAWS</sequence>
<dbReference type="RefSeq" id="WP_369745068.1">
    <property type="nucleotide sequence ID" value="NZ_CP165735.1"/>
</dbReference>